<sequence length="398" mass="44342">MNTGKVLYSKNEKAKMYPASTTKILTGIIALEKGTLSDVVVATQEAIEPITLEHSQMGVRVGEELTLEQLLYGMLVYSANDAANVIAVHIAGSLDAFAQMMNDKAKELGAADSHFVNAHGFHDADHYTTASDLAAIARYAMKNEKFREIVSTKTYRIPPTNKYDEERVLSNTNHLISRYRVTSLYYEYATGIKTGHTDESGDCLVASATKDDINLLSVLLKCENENTRDKAYSFTDTVALFEHVFDNYKYHEIASVGDVVADSKVYEAKDGIRVTLTPEQSIETLLPNDTDIETISAETTLNNQIAAPIRKGDVLGSIQYTLDGDVLATANLIAVNDVERDAVIHAIHIVLNILLNPFVLIPLIGIILLLIYVNVNRRKRRRSRRSKLSYTNSRRRRR</sequence>
<dbReference type="Gene3D" id="3.40.710.10">
    <property type="entry name" value="DD-peptidase/beta-lactamase superfamily"/>
    <property type="match status" value="1"/>
</dbReference>
<dbReference type="SUPFAM" id="SSF69189">
    <property type="entry name" value="Penicillin-binding protein associated domain"/>
    <property type="match status" value="1"/>
</dbReference>
<evidence type="ECO:0000259" key="17">
    <source>
        <dbReference type="SMART" id="SM00936"/>
    </source>
</evidence>
<evidence type="ECO:0000256" key="8">
    <source>
        <dbReference type="ARBA" id="ARBA00022801"/>
    </source>
</evidence>
<dbReference type="SUPFAM" id="SSF56601">
    <property type="entry name" value="beta-lactamase/transpeptidase-like"/>
    <property type="match status" value="1"/>
</dbReference>
<dbReference type="InterPro" id="IPR012907">
    <property type="entry name" value="Peptidase_S11_C"/>
</dbReference>
<keyword evidence="10" id="KW-0573">Peptidoglycan synthesis</keyword>
<evidence type="ECO:0000256" key="16">
    <source>
        <dbReference type="SAM" id="Phobius"/>
    </source>
</evidence>
<feature type="active site" evidence="13">
    <location>
        <position position="78"/>
    </location>
</feature>
<dbReference type="AlphaFoldDB" id="A0A9D1LTR5"/>
<dbReference type="InterPro" id="IPR001967">
    <property type="entry name" value="Peptidase_S11_N"/>
</dbReference>
<dbReference type="SMART" id="SM00936">
    <property type="entry name" value="PBP5_C"/>
    <property type="match status" value="1"/>
</dbReference>
<evidence type="ECO:0000256" key="15">
    <source>
        <dbReference type="RuleBase" id="RU004016"/>
    </source>
</evidence>
<dbReference type="InterPro" id="IPR015956">
    <property type="entry name" value="Peniciliin-bd_prot_C_sf"/>
</dbReference>
<keyword evidence="16" id="KW-0812">Transmembrane</keyword>
<comment type="similarity">
    <text evidence="3 15">Belongs to the peptidase S11 family.</text>
</comment>
<gene>
    <name evidence="18" type="ORF">IAB04_00550</name>
</gene>
<comment type="function">
    <text evidence="1">Removes C-terminal D-alanyl residues from sugar-peptide cell wall precursors.</text>
</comment>
<feature type="binding site" evidence="14">
    <location>
        <position position="193"/>
    </location>
    <ligand>
        <name>substrate</name>
    </ligand>
</feature>
<keyword evidence="11" id="KW-0961">Cell wall biogenesis/degradation</keyword>
<keyword evidence="9" id="KW-0133">Cell shape</keyword>
<keyword evidence="16" id="KW-1133">Transmembrane helix</keyword>
<reference evidence="18" key="2">
    <citation type="journal article" date="2021" name="PeerJ">
        <title>Extensive microbial diversity within the chicken gut microbiome revealed by metagenomics and culture.</title>
        <authorList>
            <person name="Gilroy R."/>
            <person name="Ravi A."/>
            <person name="Getino M."/>
            <person name="Pursley I."/>
            <person name="Horton D.L."/>
            <person name="Alikhan N.F."/>
            <person name="Baker D."/>
            <person name="Gharbi K."/>
            <person name="Hall N."/>
            <person name="Watson M."/>
            <person name="Adriaenssens E.M."/>
            <person name="Foster-Nyarko E."/>
            <person name="Jarju S."/>
            <person name="Secka A."/>
            <person name="Antonio M."/>
            <person name="Oren A."/>
            <person name="Chaudhuri R.R."/>
            <person name="La Ragione R."/>
            <person name="Hildebrand F."/>
            <person name="Pallen M.J."/>
        </authorList>
    </citation>
    <scope>NUCLEOTIDE SEQUENCE</scope>
    <source>
        <strain evidence="18">ChiSjej4B22-9803</strain>
    </source>
</reference>
<evidence type="ECO:0000256" key="12">
    <source>
        <dbReference type="ARBA" id="ARBA00034000"/>
    </source>
</evidence>
<dbReference type="GO" id="GO:0009252">
    <property type="term" value="P:peptidoglycan biosynthetic process"/>
    <property type="evidence" value="ECO:0007669"/>
    <property type="project" value="UniProtKB-KW"/>
</dbReference>
<evidence type="ECO:0000256" key="4">
    <source>
        <dbReference type="ARBA" id="ARBA00012448"/>
    </source>
</evidence>
<comment type="pathway">
    <text evidence="2">Cell wall biogenesis; peptidoglycan biosynthesis.</text>
</comment>
<dbReference type="GO" id="GO:0008360">
    <property type="term" value="P:regulation of cell shape"/>
    <property type="evidence" value="ECO:0007669"/>
    <property type="project" value="UniProtKB-KW"/>
</dbReference>
<dbReference type="InterPro" id="IPR018044">
    <property type="entry name" value="Peptidase_S11"/>
</dbReference>
<keyword evidence="7" id="KW-0732">Signal</keyword>
<dbReference type="PANTHER" id="PTHR21581:SF33">
    <property type="entry name" value="D-ALANYL-D-ALANINE CARBOXYPEPTIDASE DACB"/>
    <property type="match status" value="1"/>
</dbReference>
<proteinExistence type="inferred from homology"/>
<dbReference type="EMBL" id="DVND01000012">
    <property type="protein sequence ID" value="HIU47832.1"/>
    <property type="molecule type" value="Genomic_DNA"/>
</dbReference>
<comment type="caution">
    <text evidence="18">The sequence shown here is derived from an EMBL/GenBank/DDBJ whole genome shotgun (WGS) entry which is preliminary data.</text>
</comment>
<dbReference type="Gene3D" id="2.60.410.10">
    <property type="entry name" value="D-Ala-D-Ala carboxypeptidase, C-terminal domain"/>
    <property type="match status" value="1"/>
</dbReference>
<feature type="active site" description="Proton acceptor" evidence="13">
    <location>
        <position position="23"/>
    </location>
</feature>
<evidence type="ECO:0000313" key="18">
    <source>
        <dbReference type="EMBL" id="HIU47832.1"/>
    </source>
</evidence>
<dbReference type="PANTHER" id="PTHR21581">
    <property type="entry name" value="D-ALANYL-D-ALANINE CARBOXYPEPTIDASE"/>
    <property type="match status" value="1"/>
</dbReference>
<evidence type="ECO:0000256" key="11">
    <source>
        <dbReference type="ARBA" id="ARBA00023316"/>
    </source>
</evidence>
<feature type="domain" description="Peptidase S11 D-Ala-D-Ala carboxypeptidase A C-terminal" evidence="17">
    <location>
        <begin position="248"/>
        <end position="340"/>
    </location>
</feature>
<name>A0A9D1LTR5_9FIRM</name>
<keyword evidence="5 18" id="KW-0121">Carboxypeptidase</keyword>
<evidence type="ECO:0000313" key="19">
    <source>
        <dbReference type="Proteomes" id="UP000824111"/>
    </source>
</evidence>
<dbReference type="EC" id="3.4.16.4" evidence="4"/>
<dbReference type="Pfam" id="PF00768">
    <property type="entry name" value="Peptidase_S11"/>
    <property type="match status" value="1"/>
</dbReference>
<evidence type="ECO:0000256" key="1">
    <source>
        <dbReference type="ARBA" id="ARBA00003217"/>
    </source>
</evidence>
<keyword evidence="16" id="KW-0472">Membrane</keyword>
<dbReference type="GO" id="GO:0006508">
    <property type="term" value="P:proteolysis"/>
    <property type="evidence" value="ECO:0007669"/>
    <property type="project" value="UniProtKB-KW"/>
</dbReference>
<dbReference type="PRINTS" id="PR00725">
    <property type="entry name" value="DADACBPTASE1"/>
</dbReference>
<dbReference type="GO" id="GO:0071555">
    <property type="term" value="P:cell wall organization"/>
    <property type="evidence" value="ECO:0007669"/>
    <property type="project" value="UniProtKB-KW"/>
</dbReference>
<evidence type="ECO:0000256" key="3">
    <source>
        <dbReference type="ARBA" id="ARBA00007164"/>
    </source>
</evidence>
<evidence type="ECO:0000256" key="10">
    <source>
        <dbReference type="ARBA" id="ARBA00022984"/>
    </source>
</evidence>
<dbReference type="GO" id="GO:0009002">
    <property type="term" value="F:serine-type D-Ala-D-Ala carboxypeptidase activity"/>
    <property type="evidence" value="ECO:0007669"/>
    <property type="project" value="UniProtKB-EC"/>
</dbReference>
<evidence type="ECO:0000256" key="9">
    <source>
        <dbReference type="ARBA" id="ARBA00022960"/>
    </source>
</evidence>
<organism evidence="18 19">
    <name type="scientific">Candidatus Avimonoglobus intestinipullorum</name>
    <dbReference type="NCBI Taxonomy" id="2840699"/>
    <lineage>
        <taxon>Bacteria</taxon>
        <taxon>Bacillati</taxon>
        <taxon>Bacillota</taxon>
        <taxon>Clostridia</taxon>
        <taxon>Eubacteriales</taxon>
        <taxon>Candidatus Avimonoglobus</taxon>
    </lineage>
</organism>
<dbReference type="Proteomes" id="UP000824111">
    <property type="component" value="Unassembled WGS sequence"/>
</dbReference>
<feature type="active site" description="Acyl-ester intermediate" evidence="13">
    <location>
        <position position="20"/>
    </location>
</feature>
<feature type="transmembrane region" description="Helical" evidence="16">
    <location>
        <begin position="354"/>
        <end position="375"/>
    </location>
</feature>
<evidence type="ECO:0000256" key="6">
    <source>
        <dbReference type="ARBA" id="ARBA00022670"/>
    </source>
</evidence>
<evidence type="ECO:0000256" key="14">
    <source>
        <dbReference type="PIRSR" id="PIRSR618044-2"/>
    </source>
</evidence>
<keyword evidence="6" id="KW-0645">Protease</keyword>
<accession>A0A9D1LTR5</accession>
<evidence type="ECO:0000256" key="5">
    <source>
        <dbReference type="ARBA" id="ARBA00022645"/>
    </source>
</evidence>
<dbReference type="InterPro" id="IPR037167">
    <property type="entry name" value="Peptidase_S11_C_sf"/>
</dbReference>
<keyword evidence="8" id="KW-0378">Hydrolase</keyword>
<comment type="catalytic activity">
    <reaction evidence="12">
        <text>Preferential cleavage: (Ac)2-L-Lys-D-Ala-|-D-Ala. Also transpeptidation of peptidyl-alanyl moieties that are N-acyl substituents of D-alanine.</text>
        <dbReference type="EC" id="3.4.16.4"/>
    </reaction>
</comment>
<evidence type="ECO:0000256" key="13">
    <source>
        <dbReference type="PIRSR" id="PIRSR618044-1"/>
    </source>
</evidence>
<reference evidence="18" key="1">
    <citation type="submission" date="2020-10" db="EMBL/GenBank/DDBJ databases">
        <authorList>
            <person name="Gilroy R."/>
        </authorList>
    </citation>
    <scope>NUCLEOTIDE SEQUENCE</scope>
    <source>
        <strain evidence="18">ChiSjej4B22-9803</strain>
    </source>
</reference>
<dbReference type="InterPro" id="IPR012338">
    <property type="entry name" value="Beta-lactam/transpept-like"/>
</dbReference>
<evidence type="ECO:0000256" key="2">
    <source>
        <dbReference type="ARBA" id="ARBA00004752"/>
    </source>
</evidence>
<dbReference type="Pfam" id="PF07943">
    <property type="entry name" value="PBP5_C"/>
    <property type="match status" value="1"/>
</dbReference>
<protein>
    <recommendedName>
        <fullName evidence="4">serine-type D-Ala-D-Ala carboxypeptidase</fullName>
        <ecNumber evidence="4">3.4.16.4</ecNumber>
    </recommendedName>
</protein>
<evidence type="ECO:0000256" key="7">
    <source>
        <dbReference type="ARBA" id="ARBA00022729"/>
    </source>
</evidence>